<dbReference type="EMBL" id="ACDY02000006">
    <property type="protein sequence ID" value="EEZ71671.1"/>
    <property type="molecule type" value="Genomic_DNA"/>
</dbReference>
<evidence type="ECO:0000313" key="1">
    <source>
        <dbReference type="EMBL" id="EEZ71671.1"/>
    </source>
</evidence>
<proteinExistence type="predicted"/>
<protein>
    <submittedName>
        <fullName evidence="1">Uncharacterized protein</fullName>
    </submittedName>
</protein>
<comment type="caution">
    <text evidence="1">The sequence shown here is derived from an EMBL/GenBank/DDBJ whole genome shotgun (WGS) entry which is preliminary data.</text>
</comment>
<evidence type="ECO:0000313" key="2">
    <source>
        <dbReference type="Proteomes" id="UP000003294"/>
    </source>
</evidence>
<organism evidence="1 2">
    <name type="scientific">Neisseria cinerea ATCC 14685</name>
    <dbReference type="NCBI Taxonomy" id="546262"/>
    <lineage>
        <taxon>Bacteria</taxon>
        <taxon>Pseudomonadati</taxon>
        <taxon>Pseudomonadota</taxon>
        <taxon>Betaproteobacteria</taxon>
        <taxon>Neisseriales</taxon>
        <taxon>Neisseriaceae</taxon>
        <taxon>Neisseria</taxon>
    </lineage>
</organism>
<accession>D0W3L5</accession>
<dbReference type="Proteomes" id="UP000003294">
    <property type="component" value="Unassembled WGS sequence"/>
</dbReference>
<dbReference type="AlphaFoldDB" id="D0W3L5"/>
<name>D0W3L5_NEICI</name>
<dbReference type="STRING" id="546262.NEICINOT_04256"/>
<sequence>MIMRENYSFGLSAADDARKHHYKWFYVGILIRFDNKKQTKM</sequence>
<gene>
    <name evidence="1" type="ORF">NEICINOT_04256</name>
</gene>
<reference evidence="1 2" key="1">
    <citation type="submission" date="2009-10" db="EMBL/GenBank/DDBJ databases">
        <authorList>
            <person name="Weinstock G."/>
            <person name="Sodergren E."/>
            <person name="Clifton S."/>
            <person name="Fulton L."/>
            <person name="Fulton B."/>
            <person name="Courtney L."/>
            <person name="Fronick C."/>
            <person name="Harrison M."/>
            <person name="Strong C."/>
            <person name="Farmer C."/>
            <person name="Delahaunty K."/>
            <person name="Markovic C."/>
            <person name="Hall O."/>
            <person name="Minx P."/>
            <person name="Tomlinson C."/>
            <person name="Mitreva M."/>
            <person name="Nelson J."/>
            <person name="Hou S."/>
            <person name="Wollam A."/>
            <person name="Pepin K.H."/>
            <person name="Johnson M."/>
            <person name="Bhonagiri V."/>
            <person name="Nash W.E."/>
            <person name="Warren W."/>
            <person name="Chinwalla A."/>
            <person name="Mardis E.R."/>
            <person name="Wilson R.K."/>
        </authorList>
    </citation>
    <scope>NUCLEOTIDE SEQUENCE [LARGE SCALE GENOMIC DNA]</scope>
    <source>
        <strain evidence="1 2">ATCC 14685</strain>
    </source>
</reference>